<feature type="compositionally biased region" description="Polar residues" evidence="1">
    <location>
        <begin position="50"/>
        <end position="81"/>
    </location>
</feature>
<protein>
    <recommendedName>
        <fullName evidence="2">Calmodulin-binding domain-containing protein</fullName>
    </recommendedName>
</protein>
<evidence type="ECO:0000259" key="2">
    <source>
        <dbReference type="SMART" id="SM01054"/>
    </source>
</evidence>
<dbReference type="InterPro" id="IPR012417">
    <property type="entry name" value="CaM-bd_dom_pln"/>
</dbReference>
<dbReference type="SMART" id="SM01054">
    <property type="entry name" value="CaM_binding"/>
    <property type="match status" value="1"/>
</dbReference>
<keyword evidence="4" id="KW-1185">Reference proteome</keyword>
<feature type="domain" description="Calmodulin-binding" evidence="2">
    <location>
        <begin position="250"/>
        <end position="343"/>
    </location>
</feature>
<dbReference type="AlphaFoldDB" id="A0A7I8LDX6"/>
<feature type="region of interest" description="Disordered" evidence="1">
    <location>
        <begin position="193"/>
        <end position="313"/>
    </location>
</feature>
<dbReference type="OrthoDB" id="1939646at2759"/>
<dbReference type="PANTHER" id="PTHR33349:SF20">
    <property type="entry name" value="CHROMO DOMAIN CEC-LIKE PROTEIN"/>
    <property type="match status" value="1"/>
</dbReference>
<proteinExistence type="predicted"/>
<dbReference type="GO" id="GO:0005516">
    <property type="term" value="F:calmodulin binding"/>
    <property type="evidence" value="ECO:0007669"/>
    <property type="project" value="InterPro"/>
</dbReference>
<accession>A0A7I8LDX6</accession>
<organism evidence="3 4">
    <name type="scientific">Spirodela intermedia</name>
    <name type="common">Intermediate duckweed</name>
    <dbReference type="NCBI Taxonomy" id="51605"/>
    <lineage>
        <taxon>Eukaryota</taxon>
        <taxon>Viridiplantae</taxon>
        <taxon>Streptophyta</taxon>
        <taxon>Embryophyta</taxon>
        <taxon>Tracheophyta</taxon>
        <taxon>Spermatophyta</taxon>
        <taxon>Magnoliopsida</taxon>
        <taxon>Liliopsida</taxon>
        <taxon>Araceae</taxon>
        <taxon>Lemnoideae</taxon>
        <taxon>Spirodela</taxon>
    </lineage>
</organism>
<feature type="compositionally biased region" description="Acidic residues" evidence="1">
    <location>
        <begin position="238"/>
        <end position="247"/>
    </location>
</feature>
<feature type="compositionally biased region" description="Basic and acidic residues" evidence="1">
    <location>
        <begin position="279"/>
        <end position="297"/>
    </location>
</feature>
<evidence type="ECO:0000256" key="1">
    <source>
        <dbReference type="SAM" id="MobiDB-lite"/>
    </source>
</evidence>
<feature type="region of interest" description="Disordered" evidence="1">
    <location>
        <begin position="1"/>
        <end position="177"/>
    </location>
</feature>
<name>A0A7I8LDX6_SPIIN</name>
<reference evidence="3" key="1">
    <citation type="submission" date="2020-02" db="EMBL/GenBank/DDBJ databases">
        <authorList>
            <person name="Scholz U."/>
            <person name="Mascher M."/>
            <person name="Fiebig A."/>
        </authorList>
    </citation>
    <scope>NUCLEOTIDE SEQUENCE</scope>
</reference>
<feature type="compositionally biased region" description="Basic and acidic residues" evidence="1">
    <location>
        <begin position="219"/>
        <end position="237"/>
    </location>
</feature>
<dbReference type="Pfam" id="PF07839">
    <property type="entry name" value="CaM_binding"/>
    <property type="match status" value="1"/>
</dbReference>
<dbReference type="PANTHER" id="PTHR33349">
    <property type="entry name" value="EMB|CAB62594.1"/>
    <property type="match status" value="1"/>
</dbReference>
<feature type="compositionally biased region" description="Low complexity" evidence="1">
    <location>
        <begin position="34"/>
        <end position="49"/>
    </location>
</feature>
<evidence type="ECO:0000313" key="3">
    <source>
        <dbReference type="EMBL" id="CAA7408217.1"/>
    </source>
</evidence>
<dbReference type="Proteomes" id="UP000663760">
    <property type="component" value="Chromosome 14"/>
</dbReference>
<feature type="compositionally biased region" description="Polar residues" evidence="1">
    <location>
        <begin position="95"/>
        <end position="110"/>
    </location>
</feature>
<feature type="compositionally biased region" description="Basic and acidic residues" evidence="1">
    <location>
        <begin position="248"/>
        <end position="271"/>
    </location>
</feature>
<dbReference type="EMBL" id="LR746277">
    <property type="protein sequence ID" value="CAA7408217.1"/>
    <property type="molecule type" value="Genomic_DNA"/>
</dbReference>
<feature type="compositionally biased region" description="Polar residues" evidence="1">
    <location>
        <begin position="18"/>
        <end position="27"/>
    </location>
</feature>
<feature type="compositionally biased region" description="Polar residues" evidence="1">
    <location>
        <begin position="149"/>
        <end position="158"/>
    </location>
</feature>
<feature type="compositionally biased region" description="Basic and acidic residues" evidence="1">
    <location>
        <begin position="1"/>
        <end position="16"/>
    </location>
</feature>
<evidence type="ECO:0000313" key="4">
    <source>
        <dbReference type="Proteomes" id="UP000663760"/>
    </source>
</evidence>
<sequence length="351" mass="37512">MATTRKDVVPGKERAGRSSLSRATIQNPRPRPTRPSSSSSEKDVSPTSPKRTTAPNYLKPTFSSSPETSKTARPPQKSLSVKKTAAADGRAPPLRSSSFNAPRQVKTTPLPSKATFFSERTTKRKVTSSALKSEIPSAEGKTRDKDSRPSSANPSAAGSTKAAPPADEETLSCEDKESALDILNLDVEEHVLVEISSSPERPTHLEDAEEVTTAMKGAEVGHGDEDEGNKSGDGEETTREEEEAPGEEVEKLHAEKSGGEDDDRATEHQETDGGEDGEQERMKPTVEDKARGKEKGNEAAPPQGKKEAPPAYNDVIEETASKLAEKRKSKVLALVGAFETVISLDSGGQAQ</sequence>
<gene>
    <name evidence="3" type="ORF">SI8410_14018895</name>
</gene>